<reference evidence="1" key="2">
    <citation type="journal article" date="2023" name="Science">
        <title>Genomic signatures of disease resistance in endangered staghorn corals.</title>
        <authorList>
            <person name="Vollmer S.V."/>
            <person name="Selwyn J.D."/>
            <person name="Despard B.A."/>
            <person name="Roesel C.L."/>
        </authorList>
    </citation>
    <scope>NUCLEOTIDE SEQUENCE</scope>
    <source>
        <strain evidence="1">K2</strain>
    </source>
</reference>
<keyword evidence="2" id="KW-1185">Reference proteome</keyword>
<comment type="caution">
    <text evidence="1">The sequence shown here is derived from an EMBL/GenBank/DDBJ whole genome shotgun (WGS) entry which is preliminary data.</text>
</comment>
<dbReference type="EMBL" id="JARQWQ010000025">
    <property type="protein sequence ID" value="KAK2563324.1"/>
    <property type="molecule type" value="Genomic_DNA"/>
</dbReference>
<dbReference type="Proteomes" id="UP001249851">
    <property type="component" value="Unassembled WGS sequence"/>
</dbReference>
<organism evidence="1 2">
    <name type="scientific">Acropora cervicornis</name>
    <name type="common">Staghorn coral</name>
    <dbReference type="NCBI Taxonomy" id="6130"/>
    <lineage>
        <taxon>Eukaryota</taxon>
        <taxon>Metazoa</taxon>
        <taxon>Cnidaria</taxon>
        <taxon>Anthozoa</taxon>
        <taxon>Hexacorallia</taxon>
        <taxon>Scleractinia</taxon>
        <taxon>Astrocoeniina</taxon>
        <taxon>Acroporidae</taxon>
        <taxon>Acropora</taxon>
    </lineage>
</organism>
<reference evidence="1" key="1">
    <citation type="journal article" date="2023" name="G3 (Bethesda)">
        <title>Whole genome assembly and annotation of the endangered Caribbean coral Acropora cervicornis.</title>
        <authorList>
            <person name="Selwyn J.D."/>
            <person name="Vollmer S.V."/>
        </authorList>
    </citation>
    <scope>NUCLEOTIDE SEQUENCE</scope>
    <source>
        <strain evidence="1">K2</strain>
    </source>
</reference>
<sequence length="118" mass="13386">MDSLESFGTCPVTSFAGWDKVVPYQDFISISDVKTENGEDVVMIDVSALPQEKDFKKMYRGKEIYQDTMDAILKFTKIFISSRIKSASFSMLVFSYHGSSIAPSAKLAKLFYNVLQEW</sequence>
<dbReference type="AlphaFoldDB" id="A0AAD9QL67"/>
<proteinExistence type="predicted"/>
<name>A0AAD9QL67_ACRCE</name>
<evidence type="ECO:0000313" key="1">
    <source>
        <dbReference type="EMBL" id="KAK2563324.1"/>
    </source>
</evidence>
<accession>A0AAD9QL67</accession>
<gene>
    <name evidence="1" type="ORF">P5673_013004</name>
</gene>
<protein>
    <submittedName>
        <fullName evidence="1">Uncharacterized protein</fullName>
    </submittedName>
</protein>
<evidence type="ECO:0000313" key="2">
    <source>
        <dbReference type="Proteomes" id="UP001249851"/>
    </source>
</evidence>